<dbReference type="EMBL" id="ASGP02000008">
    <property type="protein sequence ID" value="KAH9494233.1"/>
    <property type="molecule type" value="Genomic_DNA"/>
</dbReference>
<protein>
    <submittedName>
        <fullName evidence="1">Uncharacterized protein</fullName>
    </submittedName>
</protein>
<organism evidence="1 2">
    <name type="scientific">Dermatophagoides farinae</name>
    <name type="common">American house dust mite</name>
    <dbReference type="NCBI Taxonomy" id="6954"/>
    <lineage>
        <taxon>Eukaryota</taxon>
        <taxon>Metazoa</taxon>
        <taxon>Ecdysozoa</taxon>
        <taxon>Arthropoda</taxon>
        <taxon>Chelicerata</taxon>
        <taxon>Arachnida</taxon>
        <taxon>Acari</taxon>
        <taxon>Acariformes</taxon>
        <taxon>Sarcoptiformes</taxon>
        <taxon>Astigmata</taxon>
        <taxon>Psoroptidia</taxon>
        <taxon>Analgoidea</taxon>
        <taxon>Pyroglyphidae</taxon>
        <taxon>Dermatophagoidinae</taxon>
        <taxon>Dermatophagoides</taxon>
    </lineage>
</organism>
<reference evidence="1" key="1">
    <citation type="submission" date="2013-05" db="EMBL/GenBank/DDBJ databases">
        <authorList>
            <person name="Yim A.K.Y."/>
            <person name="Chan T.F."/>
            <person name="Ji K.M."/>
            <person name="Liu X.Y."/>
            <person name="Zhou J.W."/>
            <person name="Li R.Q."/>
            <person name="Yang K.Y."/>
            <person name="Li J."/>
            <person name="Li M."/>
            <person name="Law P.T.W."/>
            <person name="Wu Y.L."/>
            <person name="Cai Z.L."/>
            <person name="Qin H."/>
            <person name="Bao Y."/>
            <person name="Leung R.K.K."/>
            <person name="Ng P.K.S."/>
            <person name="Zou J."/>
            <person name="Zhong X.J."/>
            <person name="Ran P.X."/>
            <person name="Zhong N.S."/>
            <person name="Liu Z.G."/>
            <person name="Tsui S.K.W."/>
        </authorList>
    </citation>
    <scope>NUCLEOTIDE SEQUENCE</scope>
    <source>
        <strain evidence="1">Derf</strain>
        <tissue evidence="1">Whole organism</tissue>
    </source>
</reference>
<evidence type="ECO:0000313" key="2">
    <source>
        <dbReference type="Proteomes" id="UP000790347"/>
    </source>
</evidence>
<comment type="caution">
    <text evidence="1">The sequence shown here is derived from an EMBL/GenBank/DDBJ whole genome shotgun (WGS) entry which is preliminary data.</text>
</comment>
<dbReference type="AlphaFoldDB" id="A0A922KU19"/>
<proteinExistence type="predicted"/>
<dbReference type="Proteomes" id="UP000790347">
    <property type="component" value="Unassembled WGS sequence"/>
</dbReference>
<reference evidence="1" key="2">
    <citation type="journal article" date="2022" name="Res Sq">
        <title>Comparative Genomics Reveals Insights into the Divergent Evolution of Astigmatic Mites and Household Pest Adaptations.</title>
        <authorList>
            <person name="Xiong Q."/>
            <person name="Wan A.T.-Y."/>
            <person name="Liu X.-Y."/>
            <person name="Fung C.S.-H."/>
            <person name="Xiao X."/>
            <person name="Malainual N."/>
            <person name="Hou J."/>
            <person name="Wang L."/>
            <person name="Wang M."/>
            <person name="Yang K."/>
            <person name="Cui Y."/>
            <person name="Leung E."/>
            <person name="Nong W."/>
            <person name="Shin S.-K."/>
            <person name="Au S."/>
            <person name="Jeong K.Y."/>
            <person name="Chew F.T."/>
            <person name="Hui J."/>
            <person name="Leung T.F."/>
            <person name="Tungtrongchitr A."/>
            <person name="Zhong N."/>
            <person name="Liu Z."/>
            <person name="Tsui S."/>
        </authorList>
    </citation>
    <scope>NUCLEOTIDE SEQUENCE</scope>
    <source>
        <strain evidence="1">Derf</strain>
        <tissue evidence="1">Whole organism</tissue>
    </source>
</reference>
<keyword evidence="2" id="KW-1185">Reference proteome</keyword>
<name>A0A922KU19_DERFA</name>
<sequence>MLTIFSKRLMPIFFGEIRSSSAIKILSHFKCFKRKNNDVICILIQFNAHTTHNISTWNGFAPKTPKKLPK</sequence>
<evidence type="ECO:0000313" key="1">
    <source>
        <dbReference type="EMBL" id="KAH9494233.1"/>
    </source>
</evidence>
<gene>
    <name evidence="1" type="ORF">DERF_014935</name>
</gene>
<accession>A0A922KU19</accession>